<name>A0AAU7W145_9MICO</name>
<dbReference type="EMBL" id="CP158357">
    <property type="protein sequence ID" value="XBX80174.1"/>
    <property type="molecule type" value="Genomic_DNA"/>
</dbReference>
<accession>A0AAU7W145</accession>
<sequence length="121" mass="12289">MNGAAAMTPEARTELAQEIEDAVRATPGVRNVYRSGSLVSNLLRAGAVALGVGDDSRPIISVVAGEEGVAVEASVGVDVTASAAVVLLAAYEAVDAVLRAAGLHRESITLTVVYVQSRDAA</sequence>
<dbReference type="RefSeq" id="WP_350353025.1">
    <property type="nucleotide sequence ID" value="NZ_CP158357.1"/>
</dbReference>
<organism evidence="1">
    <name type="scientific">Microbacterium sp. A8/3-1</name>
    <dbReference type="NCBI Taxonomy" id="3160749"/>
    <lineage>
        <taxon>Bacteria</taxon>
        <taxon>Bacillati</taxon>
        <taxon>Actinomycetota</taxon>
        <taxon>Actinomycetes</taxon>
        <taxon>Micrococcales</taxon>
        <taxon>Microbacteriaceae</taxon>
        <taxon>Microbacterium</taxon>
    </lineage>
</organism>
<proteinExistence type="predicted"/>
<dbReference type="AlphaFoldDB" id="A0AAU7W145"/>
<protein>
    <recommendedName>
        <fullName evidence="2">Asp23/Gls24 family envelope stress response protein</fullName>
    </recommendedName>
</protein>
<evidence type="ECO:0008006" key="2">
    <source>
        <dbReference type="Google" id="ProtNLM"/>
    </source>
</evidence>
<evidence type="ECO:0000313" key="1">
    <source>
        <dbReference type="EMBL" id="XBX80174.1"/>
    </source>
</evidence>
<reference evidence="1" key="1">
    <citation type="submission" date="2024-06" db="EMBL/GenBank/DDBJ databases">
        <title>Draft genome sequence of Microbacterium sp. strain A8/3-1, isolated from Oxytropis tragacanthoides Fisch. ex DC. Root nodules in the Altai region of Russia.</title>
        <authorList>
            <person name="Sazanova A."/>
            <person name="Guro P."/>
            <person name="Kuznetsova I."/>
            <person name="Belimov A."/>
            <person name="Safronova V."/>
        </authorList>
    </citation>
    <scope>NUCLEOTIDE SEQUENCE</scope>
    <source>
        <strain evidence="1">A8/3-1</strain>
    </source>
</reference>
<gene>
    <name evidence="1" type="ORF">ABS642_08810</name>
</gene>